<dbReference type="PANTHER" id="PTHR10603">
    <property type="entry name" value="FRAGILE X MENTAL RETARDATION SYNDROME-RELATED PROTEIN"/>
    <property type="match status" value="1"/>
</dbReference>
<dbReference type="PANTHER" id="PTHR10603:SF7">
    <property type="entry name" value="FRAGILE X MESSENGER RIBONUCLEOPROTEIN 1 HOMOLOG"/>
    <property type="match status" value="1"/>
</dbReference>
<dbReference type="InterPro" id="IPR040148">
    <property type="entry name" value="FMR1"/>
</dbReference>
<dbReference type="InterPro" id="IPR036612">
    <property type="entry name" value="KH_dom_type_1_sf"/>
</dbReference>
<feature type="compositionally biased region" description="Basic and acidic residues" evidence="1">
    <location>
        <begin position="339"/>
        <end position="354"/>
    </location>
</feature>
<proteinExistence type="predicted"/>
<reference evidence="2 3" key="1">
    <citation type="submission" date="2024-11" db="EMBL/GenBank/DDBJ databases">
        <title>Adaptive evolution of stress response genes in parasites aligns with host niche diversity.</title>
        <authorList>
            <person name="Hahn C."/>
            <person name="Resl P."/>
        </authorList>
    </citation>
    <scope>NUCLEOTIDE SEQUENCE [LARGE SCALE GENOMIC DNA]</scope>
    <source>
        <strain evidence="2">EGGRZ-B1_66</strain>
        <tissue evidence="2">Body</tissue>
    </source>
</reference>
<dbReference type="Gene3D" id="2.30.30.140">
    <property type="match status" value="1"/>
</dbReference>
<dbReference type="Gene3D" id="3.30.1370.10">
    <property type="entry name" value="K Homology domain, type 1"/>
    <property type="match status" value="1"/>
</dbReference>
<organism evidence="2 3">
    <name type="scientific">Cichlidogyrus casuarinus</name>
    <dbReference type="NCBI Taxonomy" id="1844966"/>
    <lineage>
        <taxon>Eukaryota</taxon>
        <taxon>Metazoa</taxon>
        <taxon>Spiralia</taxon>
        <taxon>Lophotrochozoa</taxon>
        <taxon>Platyhelminthes</taxon>
        <taxon>Monogenea</taxon>
        <taxon>Monopisthocotylea</taxon>
        <taxon>Dactylogyridea</taxon>
        <taxon>Ancyrocephalidae</taxon>
        <taxon>Cichlidogyrus</taxon>
    </lineage>
</organism>
<dbReference type="EMBL" id="JBJKFK010005383">
    <property type="protein sequence ID" value="KAL3308348.1"/>
    <property type="molecule type" value="Genomic_DNA"/>
</dbReference>
<keyword evidence="3" id="KW-1185">Reference proteome</keyword>
<protein>
    <submittedName>
        <fullName evidence="2">Synaptic functional regulator fmr1</fullName>
    </submittedName>
</protein>
<evidence type="ECO:0000313" key="2">
    <source>
        <dbReference type="EMBL" id="KAL3308348.1"/>
    </source>
</evidence>
<comment type="caution">
    <text evidence="2">The sequence shown here is derived from an EMBL/GenBank/DDBJ whole genome shotgun (WGS) entry which is preliminary data.</text>
</comment>
<feature type="region of interest" description="Disordered" evidence="1">
    <location>
        <begin position="328"/>
        <end position="379"/>
    </location>
</feature>
<accession>A0ABD2PLE6</accession>
<feature type="compositionally biased region" description="Basic residues" evidence="1">
    <location>
        <begin position="355"/>
        <end position="369"/>
    </location>
</feature>
<name>A0ABD2PLE6_9PLAT</name>
<gene>
    <name evidence="2" type="primary">FMR1_2</name>
    <name evidence="2" type="ORF">Ciccas_013121</name>
</gene>
<sequence>MHINGIPIEVQGAHNEYYPAFITDYQSEDEITVTLALDQETRLPLTAKVSARVLRLPPNGTSHTVPGACDMIVGQDVDLLVNQDPSKPPSWWRATIQKCKGCFAVLQLASSLDSKAATSPVAGTISVTSDGKILLPLPDKLSSTEVVVSTQLQIVQRASLIEGSFTAFLQNKEQLLKQTQDLSQKLHQIRSNKALSAFVREFGIPQHLSARITDQSLEMARAIDGVTSVHYDKETGNIRVTGSSAEAVDRAREQLEFATESLLLPAAYVPMLHNLQELVDRIGLGSVSVVPSGPDFAEMRLVGTCSAIKDMKMVLDFQVLGLRELDRLRGVAEPPQPPTEHKSKDPENGHEEKKTRRPYRANTRLRKGFRPAIVANGQS</sequence>
<dbReference type="AlphaFoldDB" id="A0ABD2PLE6"/>
<evidence type="ECO:0000313" key="3">
    <source>
        <dbReference type="Proteomes" id="UP001626550"/>
    </source>
</evidence>
<evidence type="ECO:0000256" key="1">
    <source>
        <dbReference type="SAM" id="MobiDB-lite"/>
    </source>
</evidence>
<dbReference type="Proteomes" id="UP001626550">
    <property type="component" value="Unassembled WGS sequence"/>
</dbReference>